<reference evidence="2 3" key="1">
    <citation type="journal article" date="2018" name="PLoS Genet.">
        <title>Population sequencing reveals clonal diversity and ancestral inbreeding in the grapevine cultivar Chardonnay.</title>
        <authorList>
            <person name="Roach M.J."/>
            <person name="Johnson D.L."/>
            <person name="Bohlmann J."/>
            <person name="van Vuuren H.J."/>
            <person name="Jones S.J."/>
            <person name="Pretorius I.S."/>
            <person name="Schmidt S.A."/>
            <person name="Borneman A.R."/>
        </authorList>
    </citation>
    <scope>NUCLEOTIDE SEQUENCE [LARGE SCALE GENOMIC DNA]</scope>
    <source>
        <strain evidence="3">cv. Chardonnay</strain>
        <tissue evidence="2">Leaf</tissue>
    </source>
</reference>
<evidence type="ECO:0000313" key="2">
    <source>
        <dbReference type="EMBL" id="RVW33207.1"/>
    </source>
</evidence>
<gene>
    <name evidence="2" type="ORF">CK203_081098</name>
</gene>
<protein>
    <recommendedName>
        <fullName evidence="1">Reverse transcriptase zinc-binding domain-containing protein</fullName>
    </recommendedName>
</protein>
<sequence length="190" mass="21885">MLMMKRLCLPYHRVGGDPLSRHNKTQEKHTRLHERVHLKADKYFSVNLDSISSQIGWWPKWSNPPSHSIAFALTLLVISPTSSWIYLDGCNGTMEVKINVVHNGIYPEVEEVEKLLLIIQGKRLNADLEDRMVWKESKDGIFSVKSCFNSLDHSSAVPFPWRIIWSTFVPTKVGFFAWEASWGRCSLKTN</sequence>
<dbReference type="EMBL" id="QGNW01001688">
    <property type="protein sequence ID" value="RVW33207.1"/>
    <property type="molecule type" value="Genomic_DNA"/>
</dbReference>
<dbReference type="InterPro" id="IPR026960">
    <property type="entry name" value="RVT-Znf"/>
</dbReference>
<organism evidence="2 3">
    <name type="scientific">Vitis vinifera</name>
    <name type="common">Grape</name>
    <dbReference type="NCBI Taxonomy" id="29760"/>
    <lineage>
        <taxon>Eukaryota</taxon>
        <taxon>Viridiplantae</taxon>
        <taxon>Streptophyta</taxon>
        <taxon>Embryophyta</taxon>
        <taxon>Tracheophyta</taxon>
        <taxon>Spermatophyta</taxon>
        <taxon>Magnoliopsida</taxon>
        <taxon>eudicotyledons</taxon>
        <taxon>Gunneridae</taxon>
        <taxon>Pentapetalae</taxon>
        <taxon>rosids</taxon>
        <taxon>Vitales</taxon>
        <taxon>Vitaceae</taxon>
        <taxon>Viteae</taxon>
        <taxon>Vitis</taxon>
    </lineage>
</organism>
<name>A0A438DCL2_VITVI</name>
<dbReference type="AlphaFoldDB" id="A0A438DCL2"/>
<dbReference type="Proteomes" id="UP000288805">
    <property type="component" value="Unassembled WGS sequence"/>
</dbReference>
<evidence type="ECO:0000259" key="1">
    <source>
        <dbReference type="Pfam" id="PF13966"/>
    </source>
</evidence>
<accession>A0A438DCL2</accession>
<comment type="caution">
    <text evidence="2">The sequence shown here is derived from an EMBL/GenBank/DDBJ whole genome shotgun (WGS) entry which is preliminary data.</text>
</comment>
<evidence type="ECO:0000313" key="3">
    <source>
        <dbReference type="Proteomes" id="UP000288805"/>
    </source>
</evidence>
<proteinExistence type="predicted"/>
<feature type="domain" description="Reverse transcriptase zinc-binding" evidence="1">
    <location>
        <begin position="142"/>
        <end position="189"/>
    </location>
</feature>
<dbReference type="Pfam" id="PF13966">
    <property type="entry name" value="zf-RVT"/>
    <property type="match status" value="1"/>
</dbReference>